<sequence>MPKDKNFKRLEQDVTLYDSANAPKCVTRLKKWNTVEPSDVINSWDDCNEDEFDVIEETNDDGTTQLVFSRKKKKKKPEQVSMDNRPGCVYPEIIWYFISRYVKPEEIGTFAAINKTTYAITNTESFWRSIYSRYCENSPKLPETLKMENNCSAYGLRQRVVRALYYTYDAFTSRVLNPDRGKKPHQLLKMQCVNMWYSKGQSHWSICFKFKRPNPLEGTKSEIPDIMEELSRIDINPDDNKVILQVICNGFVEMPPPVMGMTLTKLNVYLSHGFRFHRLHLGFNYGPFISYDIQPEQFLVFDTVGRISFLPQDEGDTLDTLPKLLAPPSPIDRAYCTKERRLSKNSHSTMAVETVRINTLPIITVSGRNSLPQTVMELDLAGAKLCWLRVPTPE</sequence>
<dbReference type="PANTHER" id="PTHR20988:SF2">
    <property type="entry name" value="TRANSMEMBRANE PROTEIN 183A-RELATED"/>
    <property type="match status" value="1"/>
</dbReference>
<dbReference type="STRING" id="151549.A0A4C1W9N7"/>
<proteinExistence type="predicted"/>
<accession>A0A4C1W9N7</accession>
<dbReference type="EMBL" id="BGZK01000498">
    <property type="protein sequence ID" value="GBP47222.1"/>
    <property type="molecule type" value="Genomic_DNA"/>
</dbReference>
<dbReference type="GO" id="GO:0019005">
    <property type="term" value="C:SCF ubiquitin ligase complex"/>
    <property type="evidence" value="ECO:0007669"/>
    <property type="project" value="TreeGrafter"/>
</dbReference>
<dbReference type="AlphaFoldDB" id="A0A4C1W9N7"/>
<dbReference type="GO" id="GO:0031647">
    <property type="term" value="P:regulation of protein stability"/>
    <property type="evidence" value="ECO:0007669"/>
    <property type="project" value="TreeGrafter"/>
</dbReference>
<gene>
    <name evidence="1" type="primary">TMEM183</name>
    <name evidence="1" type="ORF">EVAR_20226_1</name>
</gene>
<dbReference type="InterPro" id="IPR026509">
    <property type="entry name" value="TMEM183"/>
</dbReference>
<dbReference type="PANTHER" id="PTHR20988">
    <property type="entry name" value="TRANSMEMBRANE PROTEIN 183A-RELATED"/>
    <property type="match status" value="1"/>
</dbReference>
<organism evidence="1 2">
    <name type="scientific">Eumeta variegata</name>
    <name type="common">Bagworm moth</name>
    <name type="synonym">Eumeta japonica</name>
    <dbReference type="NCBI Taxonomy" id="151549"/>
    <lineage>
        <taxon>Eukaryota</taxon>
        <taxon>Metazoa</taxon>
        <taxon>Ecdysozoa</taxon>
        <taxon>Arthropoda</taxon>
        <taxon>Hexapoda</taxon>
        <taxon>Insecta</taxon>
        <taxon>Pterygota</taxon>
        <taxon>Neoptera</taxon>
        <taxon>Endopterygota</taxon>
        <taxon>Lepidoptera</taxon>
        <taxon>Glossata</taxon>
        <taxon>Ditrysia</taxon>
        <taxon>Tineoidea</taxon>
        <taxon>Psychidae</taxon>
        <taxon>Oiketicinae</taxon>
        <taxon>Eumeta</taxon>
    </lineage>
</organism>
<dbReference type="Proteomes" id="UP000299102">
    <property type="component" value="Unassembled WGS sequence"/>
</dbReference>
<evidence type="ECO:0000313" key="2">
    <source>
        <dbReference type="Proteomes" id="UP000299102"/>
    </source>
</evidence>
<reference evidence="1 2" key="1">
    <citation type="journal article" date="2019" name="Commun. Biol.">
        <title>The bagworm genome reveals a unique fibroin gene that provides high tensile strength.</title>
        <authorList>
            <person name="Kono N."/>
            <person name="Nakamura H."/>
            <person name="Ohtoshi R."/>
            <person name="Tomita M."/>
            <person name="Numata K."/>
            <person name="Arakawa K."/>
        </authorList>
    </citation>
    <scope>NUCLEOTIDE SEQUENCE [LARGE SCALE GENOMIC DNA]</scope>
</reference>
<keyword evidence="1" id="KW-0812">Transmembrane</keyword>
<comment type="caution">
    <text evidence="1">The sequence shown here is derived from an EMBL/GenBank/DDBJ whole genome shotgun (WGS) entry which is preliminary data.</text>
</comment>
<name>A0A4C1W9N7_EUMVA</name>
<evidence type="ECO:0000313" key="1">
    <source>
        <dbReference type="EMBL" id="GBP47222.1"/>
    </source>
</evidence>
<keyword evidence="2" id="KW-1185">Reference proteome</keyword>
<dbReference type="OrthoDB" id="5955317at2759"/>
<protein>
    <submittedName>
        <fullName evidence="1">Transmembrane protein 183</fullName>
    </submittedName>
</protein>
<keyword evidence="1" id="KW-0472">Membrane</keyword>